<feature type="domain" description="HAMP" evidence="9">
    <location>
        <begin position="257"/>
        <end position="309"/>
    </location>
</feature>
<sequence length="572" mass="57757">MLERPAARSRVESDPMRDRTSDPASDPTSDLASGPGGLDGRRRRTRVGDLPVATRVVAVAVIGILGSTFVGALGLVELSSTSGDVEQLYERNVRTGIVTADLVGAVDEIGLALRDAALVEDPDAVPEALAEAEALAGEARAGVEDLRAIGLEGEAATLVEEVAAELEAGMVYAEDVLAPLVLAGDDHAWAEAADDPDAQHLPSARALLHELVDVEAADAAATVRAAEDDFARARTLVAVALVVGALASLAVGLAVARRIGRDAGAVARVAEALAAGDLTATSGLDSRDELGRMAAGLDEAAGVVRGLMGTIHSSSDALAAAAEELSASATEIAAGAEETAVQAQVVTDAAEEVSRNVSTVAAGSEEMGVSIHEISGSASAAARVAGEAVAMVDGTSATVARLGSSSEEIGEVVRAITSIAEQTNLLALNATIEAARAGTAGKGFAVVASEVKDLAQETARATEDIAARVEAIQGDAAGAVEAISRINGVVREISDHQTSIASAVEEQTATTGEMSRNIAEASVGAGQIAQNVAGVSEAADSTTQALAQTRLAVDDVARMATELRVAVGRFRV</sequence>
<dbReference type="RefSeq" id="WP_250827780.1">
    <property type="nucleotide sequence ID" value="NZ_JAMOIL010000016.1"/>
</dbReference>
<feature type="compositionally biased region" description="Polar residues" evidence="6">
    <location>
        <begin position="22"/>
        <end position="31"/>
    </location>
</feature>
<keyword evidence="3 5" id="KW-0807">Transducer</keyword>
<evidence type="ECO:0000313" key="10">
    <source>
        <dbReference type="EMBL" id="MCM0621317.1"/>
    </source>
</evidence>
<accession>A0A9X2D9L0</accession>
<dbReference type="Gene3D" id="1.10.287.950">
    <property type="entry name" value="Methyl-accepting chemotaxis protein"/>
    <property type="match status" value="1"/>
</dbReference>
<evidence type="ECO:0000259" key="8">
    <source>
        <dbReference type="PROSITE" id="PS50111"/>
    </source>
</evidence>
<reference evidence="10" key="1">
    <citation type="submission" date="2022-05" db="EMBL/GenBank/DDBJ databases">
        <authorList>
            <person name="Tuo L."/>
        </authorList>
    </citation>
    <scope>NUCLEOTIDE SEQUENCE</scope>
    <source>
        <strain evidence="10">BSK12Z-4</strain>
    </source>
</reference>
<keyword evidence="2 7" id="KW-1133">Transmembrane helix</keyword>
<keyword evidence="7" id="KW-0472">Membrane</keyword>
<dbReference type="Proteomes" id="UP001139485">
    <property type="component" value="Unassembled WGS sequence"/>
</dbReference>
<dbReference type="AlphaFoldDB" id="A0A9X2D9L0"/>
<evidence type="ECO:0000256" key="7">
    <source>
        <dbReference type="SAM" id="Phobius"/>
    </source>
</evidence>
<dbReference type="SMART" id="SM00304">
    <property type="entry name" value="HAMP"/>
    <property type="match status" value="1"/>
</dbReference>
<evidence type="ECO:0000256" key="4">
    <source>
        <dbReference type="ARBA" id="ARBA00029447"/>
    </source>
</evidence>
<dbReference type="SUPFAM" id="SSF58104">
    <property type="entry name" value="Methyl-accepting chemotaxis protein (MCP) signaling domain"/>
    <property type="match status" value="1"/>
</dbReference>
<dbReference type="InterPro" id="IPR004089">
    <property type="entry name" value="MCPsignal_dom"/>
</dbReference>
<dbReference type="PRINTS" id="PR00260">
    <property type="entry name" value="CHEMTRNSDUCR"/>
</dbReference>
<dbReference type="PANTHER" id="PTHR32089:SF112">
    <property type="entry name" value="LYSOZYME-LIKE PROTEIN-RELATED"/>
    <property type="match status" value="1"/>
</dbReference>
<evidence type="ECO:0000256" key="2">
    <source>
        <dbReference type="ARBA" id="ARBA00022989"/>
    </source>
</evidence>
<dbReference type="Pfam" id="PF00672">
    <property type="entry name" value="HAMP"/>
    <property type="match status" value="1"/>
</dbReference>
<evidence type="ECO:0000256" key="3">
    <source>
        <dbReference type="ARBA" id="ARBA00023224"/>
    </source>
</evidence>
<dbReference type="GO" id="GO:0006935">
    <property type="term" value="P:chemotaxis"/>
    <property type="evidence" value="ECO:0007669"/>
    <property type="project" value="InterPro"/>
</dbReference>
<evidence type="ECO:0000259" key="9">
    <source>
        <dbReference type="PROSITE" id="PS50885"/>
    </source>
</evidence>
<keyword evidence="1 7" id="KW-0812">Transmembrane</keyword>
<dbReference type="InterPro" id="IPR004090">
    <property type="entry name" value="Chemotax_Me-accpt_rcpt"/>
</dbReference>
<protein>
    <submittedName>
        <fullName evidence="10">Methyl-accepting chemotaxis protein</fullName>
    </submittedName>
</protein>
<dbReference type="PANTHER" id="PTHR32089">
    <property type="entry name" value="METHYL-ACCEPTING CHEMOTAXIS PROTEIN MCPB"/>
    <property type="match status" value="1"/>
</dbReference>
<organism evidence="10 11">
    <name type="scientific">Nocardioides bruguierae</name>
    <dbReference type="NCBI Taxonomy" id="2945102"/>
    <lineage>
        <taxon>Bacteria</taxon>
        <taxon>Bacillati</taxon>
        <taxon>Actinomycetota</taxon>
        <taxon>Actinomycetes</taxon>
        <taxon>Propionibacteriales</taxon>
        <taxon>Nocardioidaceae</taxon>
        <taxon>Nocardioides</taxon>
    </lineage>
</organism>
<evidence type="ECO:0000256" key="1">
    <source>
        <dbReference type="ARBA" id="ARBA00022692"/>
    </source>
</evidence>
<dbReference type="EMBL" id="JAMOIL010000016">
    <property type="protein sequence ID" value="MCM0621317.1"/>
    <property type="molecule type" value="Genomic_DNA"/>
</dbReference>
<dbReference type="InterPro" id="IPR003660">
    <property type="entry name" value="HAMP_dom"/>
</dbReference>
<feature type="domain" description="Methyl-accepting transducer" evidence="8">
    <location>
        <begin position="314"/>
        <end position="547"/>
    </location>
</feature>
<name>A0A9X2D9L0_9ACTN</name>
<dbReference type="GO" id="GO:0007165">
    <property type="term" value="P:signal transduction"/>
    <property type="evidence" value="ECO:0007669"/>
    <property type="project" value="UniProtKB-KW"/>
</dbReference>
<dbReference type="PROSITE" id="PS50111">
    <property type="entry name" value="CHEMOTAXIS_TRANSDUC_2"/>
    <property type="match status" value="1"/>
</dbReference>
<evidence type="ECO:0000256" key="6">
    <source>
        <dbReference type="SAM" id="MobiDB-lite"/>
    </source>
</evidence>
<dbReference type="SMART" id="SM00283">
    <property type="entry name" value="MA"/>
    <property type="match status" value="1"/>
</dbReference>
<dbReference type="GO" id="GO:0016020">
    <property type="term" value="C:membrane"/>
    <property type="evidence" value="ECO:0007669"/>
    <property type="project" value="InterPro"/>
</dbReference>
<comment type="caution">
    <text evidence="10">The sequence shown here is derived from an EMBL/GenBank/DDBJ whole genome shotgun (WGS) entry which is preliminary data.</text>
</comment>
<evidence type="ECO:0000313" key="11">
    <source>
        <dbReference type="Proteomes" id="UP001139485"/>
    </source>
</evidence>
<proteinExistence type="inferred from homology"/>
<feature type="transmembrane region" description="Helical" evidence="7">
    <location>
        <begin position="52"/>
        <end position="76"/>
    </location>
</feature>
<dbReference type="Pfam" id="PF00015">
    <property type="entry name" value="MCPsignal"/>
    <property type="match status" value="1"/>
</dbReference>
<comment type="similarity">
    <text evidence="4">Belongs to the methyl-accepting chemotaxis (MCP) protein family.</text>
</comment>
<gene>
    <name evidence="10" type="ORF">M8330_13560</name>
</gene>
<dbReference type="GO" id="GO:0004888">
    <property type="term" value="F:transmembrane signaling receptor activity"/>
    <property type="evidence" value="ECO:0007669"/>
    <property type="project" value="InterPro"/>
</dbReference>
<keyword evidence="11" id="KW-1185">Reference proteome</keyword>
<feature type="region of interest" description="Disordered" evidence="6">
    <location>
        <begin position="1"/>
        <end position="45"/>
    </location>
</feature>
<evidence type="ECO:0000256" key="5">
    <source>
        <dbReference type="PROSITE-ProRule" id="PRU00284"/>
    </source>
</evidence>
<dbReference type="PROSITE" id="PS50885">
    <property type="entry name" value="HAMP"/>
    <property type="match status" value="1"/>
</dbReference>
<feature type="compositionally biased region" description="Basic and acidic residues" evidence="6">
    <location>
        <begin position="1"/>
        <end position="21"/>
    </location>
</feature>